<protein>
    <submittedName>
        <fullName evidence="2">Uncharacterized protein</fullName>
    </submittedName>
</protein>
<name>A0A915D429_9BILA</name>
<organism evidence="1 2">
    <name type="scientific">Ditylenchus dipsaci</name>
    <dbReference type="NCBI Taxonomy" id="166011"/>
    <lineage>
        <taxon>Eukaryota</taxon>
        <taxon>Metazoa</taxon>
        <taxon>Ecdysozoa</taxon>
        <taxon>Nematoda</taxon>
        <taxon>Chromadorea</taxon>
        <taxon>Rhabditida</taxon>
        <taxon>Tylenchina</taxon>
        <taxon>Tylenchomorpha</taxon>
        <taxon>Sphaerularioidea</taxon>
        <taxon>Anguinidae</taxon>
        <taxon>Anguininae</taxon>
        <taxon>Ditylenchus</taxon>
    </lineage>
</organism>
<reference evidence="2" key="1">
    <citation type="submission" date="2022-11" db="UniProtKB">
        <authorList>
            <consortium name="WormBaseParasite"/>
        </authorList>
    </citation>
    <scope>IDENTIFICATION</scope>
</reference>
<evidence type="ECO:0000313" key="2">
    <source>
        <dbReference type="WBParaSite" id="jg1570"/>
    </source>
</evidence>
<accession>A0A915D429</accession>
<proteinExistence type="predicted"/>
<sequence>MTLELRNALEQSQVQMVDLMKPLLLQMCGQGGMLEQNSSVVDCVCRGSPDEYLKHSLENLLLMGPPLSPAKLLDHLRWAKSTILKNLLRTTLFRIEEEVFFIASAVGGQLSETIVCAKICQLEMRLRRIKSSAGDQSFEWTRMSCTLCLKPTIMPSR</sequence>
<dbReference type="AlphaFoldDB" id="A0A915D429"/>
<dbReference type="WBParaSite" id="jg1570">
    <property type="protein sequence ID" value="jg1570"/>
    <property type="gene ID" value="jg1570"/>
</dbReference>
<keyword evidence="1" id="KW-1185">Reference proteome</keyword>
<evidence type="ECO:0000313" key="1">
    <source>
        <dbReference type="Proteomes" id="UP000887574"/>
    </source>
</evidence>
<dbReference type="Proteomes" id="UP000887574">
    <property type="component" value="Unplaced"/>
</dbReference>